<feature type="non-terminal residue" evidence="1">
    <location>
        <position position="1"/>
    </location>
</feature>
<gene>
    <name evidence="1" type="ORF">M011DRAFT_470491</name>
</gene>
<protein>
    <submittedName>
        <fullName evidence="1">Uncharacterized protein</fullName>
    </submittedName>
</protein>
<sequence length="57" mass="6091">ITCRNAEEEITLQGCSEFQSCSARAGFCDAKARNCDAYDTKAGSCNAKKTLQGPCHS</sequence>
<dbReference type="EMBL" id="MU006589">
    <property type="protein sequence ID" value="KAF2744358.1"/>
    <property type="molecule type" value="Genomic_DNA"/>
</dbReference>
<name>A0A6A6V1F1_9PLEO</name>
<accession>A0A6A6V1F1</accession>
<keyword evidence="2" id="KW-1185">Reference proteome</keyword>
<evidence type="ECO:0000313" key="1">
    <source>
        <dbReference type="EMBL" id="KAF2744358.1"/>
    </source>
</evidence>
<evidence type="ECO:0000313" key="2">
    <source>
        <dbReference type="Proteomes" id="UP000799440"/>
    </source>
</evidence>
<dbReference type="Proteomes" id="UP000799440">
    <property type="component" value="Unassembled WGS sequence"/>
</dbReference>
<dbReference type="AlphaFoldDB" id="A0A6A6V1F1"/>
<organism evidence="1 2">
    <name type="scientific">Sporormia fimetaria CBS 119925</name>
    <dbReference type="NCBI Taxonomy" id="1340428"/>
    <lineage>
        <taxon>Eukaryota</taxon>
        <taxon>Fungi</taxon>
        <taxon>Dikarya</taxon>
        <taxon>Ascomycota</taxon>
        <taxon>Pezizomycotina</taxon>
        <taxon>Dothideomycetes</taxon>
        <taxon>Pleosporomycetidae</taxon>
        <taxon>Pleosporales</taxon>
        <taxon>Sporormiaceae</taxon>
        <taxon>Sporormia</taxon>
    </lineage>
</organism>
<reference evidence="1" key="1">
    <citation type="journal article" date="2020" name="Stud. Mycol.">
        <title>101 Dothideomycetes genomes: a test case for predicting lifestyles and emergence of pathogens.</title>
        <authorList>
            <person name="Haridas S."/>
            <person name="Albert R."/>
            <person name="Binder M."/>
            <person name="Bloem J."/>
            <person name="Labutti K."/>
            <person name="Salamov A."/>
            <person name="Andreopoulos B."/>
            <person name="Baker S."/>
            <person name="Barry K."/>
            <person name="Bills G."/>
            <person name="Bluhm B."/>
            <person name="Cannon C."/>
            <person name="Castanera R."/>
            <person name="Culley D."/>
            <person name="Daum C."/>
            <person name="Ezra D."/>
            <person name="Gonzalez J."/>
            <person name="Henrissat B."/>
            <person name="Kuo A."/>
            <person name="Liang C."/>
            <person name="Lipzen A."/>
            <person name="Lutzoni F."/>
            <person name="Magnuson J."/>
            <person name="Mondo S."/>
            <person name="Nolan M."/>
            <person name="Ohm R."/>
            <person name="Pangilinan J."/>
            <person name="Park H.-J."/>
            <person name="Ramirez L."/>
            <person name="Alfaro M."/>
            <person name="Sun H."/>
            <person name="Tritt A."/>
            <person name="Yoshinaga Y."/>
            <person name="Zwiers L.-H."/>
            <person name="Turgeon B."/>
            <person name="Goodwin S."/>
            <person name="Spatafora J."/>
            <person name="Crous P."/>
            <person name="Grigoriev I."/>
        </authorList>
    </citation>
    <scope>NUCLEOTIDE SEQUENCE</scope>
    <source>
        <strain evidence="1">CBS 119925</strain>
    </source>
</reference>
<proteinExistence type="predicted"/>